<evidence type="ECO:0000256" key="4">
    <source>
        <dbReference type="ARBA" id="ARBA00022475"/>
    </source>
</evidence>
<feature type="domain" description="GspL periplasmic" evidence="11">
    <location>
        <begin position="265"/>
        <end position="405"/>
    </location>
</feature>
<comment type="caution">
    <text evidence="12">The sequence shown here is derived from an EMBL/GenBank/DDBJ whole genome shotgun (WGS) entry which is preliminary data.</text>
</comment>
<dbReference type="GO" id="GO:0015628">
    <property type="term" value="P:protein secretion by the type II secretion system"/>
    <property type="evidence" value="ECO:0007669"/>
    <property type="project" value="InterPro"/>
</dbReference>
<keyword evidence="7" id="KW-0653">Protein transport</keyword>
<dbReference type="EMBL" id="QPGB01000005">
    <property type="protein sequence ID" value="RCS56812.1"/>
    <property type="molecule type" value="Genomic_DNA"/>
</dbReference>
<evidence type="ECO:0000256" key="8">
    <source>
        <dbReference type="ARBA" id="ARBA00022989"/>
    </source>
</evidence>
<dbReference type="NCBIfam" id="TIGR01709">
    <property type="entry name" value="typeII_sec_gspL"/>
    <property type="match status" value="1"/>
</dbReference>
<reference evidence="12 13" key="1">
    <citation type="journal article" date="2018" name="Int. J. Syst. Evol. Microbiol.">
        <title>Parvibium lacunae gen. nov., sp. nov., a new member of the family Alcaligenaceae isolated from a freshwater pond.</title>
        <authorList>
            <person name="Chen W.M."/>
            <person name="Xie P.B."/>
            <person name="Hsu M.Y."/>
            <person name="Sheu S.Y."/>
        </authorList>
    </citation>
    <scope>NUCLEOTIDE SEQUENCE [LARGE SCALE GENOMIC DNA]</scope>
    <source>
        <strain evidence="12 13">KMB9</strain>
    </source>
</reference>
<evidence type="ECO:0000256" key="10">
    <source>
        <dbReference type="SAM" id="MobiDB-lite"/>
    </source>
</evidence>
<proteinExistence type="inferred from homology"/>
<keyword evidence="4" id="KW-1003">Cell membrane</keyword>
<feature type="region of interest" description="Disordered" evidence="10">
    <location>
        <begin position="1"/>
        <end position="20"/>
    </location>
</feature>
<dbReference type="AlphaFoldDB" id="A0A368L067"/>
<evidence type="ECO:0000256" key="5">
    <source>
        <dbReference type="ARBA" id="ARBA00022519"/>
    </source>
</evidence>
<evidence type="ECO:0000256" key="3">
    <source>
        <dbReference type="ARBA" id="ARBA00022448"/>
    </source>
</evidence>
<dbReference type="InterPro" id="IPR007812">
    <property type="entry name" value="T2SS_protein-GspL"/>
</dbReference>
<dbReference type="InterPro" id="IPR025691">
    <property type="entry name" value="GspL_pp_dom"/>
</dbReference>
<organism evidence="12 13">
    <name type="scientific">Parvibium lacunae</name>
    <dbReference type="NCBI Taxonomy" id="1888893"/>
    <lineage>
        <taxon>Bacteria</taxon>
        <taxon>Pseudomonadati</taxon>
        <taxon>Pseudomonadota</taxon>
        <taxon>Betaproteobacteria</taxon>
        <taxon>Burkholderiales</taxon>
        <taxon>Alcaligenaceae</taxon>
        <taxon>Parvibium</taxon>
    </lineage>
</organism>
<evidence type="ECO:0000313" key="13">
    <source>
        <dbReference type="Proteomes" id="UP000252357"/>
    </source>
</evidence>
<dbReference type="GO" id="GO:0015627">
    <property type="term" value="C:type II protein secretion system complex"/>
    <property type="evidence" value="ECO:0007669"/>
    <property type="project" value="InterPro"/>
</dbReference>
<dbReference type="Proteomes" id="UP000252357">
    <property type="component" value="Unassembled WGS sequence"/>
</dbReference>
<dbReference type="GO" id="GO:0005886">
    <property type="term" value="C:plasma membrane"/>
    <property type="evidence" value="ECO:0007669"/>
    <property type="project" value="UniProtKB-SubCell"/>
</dbReference>
<evidence type="ECO:0000313" key="12">
    <source>
        <dbReference type="EMBL" id="RCS56812.1"/>
    </source>
</evidence>
<gene>
    <name evidence="12" type="ORF">DU000_10755</name>
</gene>
<evidence type="ECO:0000256" key="7">
    <source>
        <dbReference type="ARBA" id="ARBA00022927"/>
    </source>
</evidence>
<evidence type="ECO:0000256" key="9">
    <source>
        <dbReference type="ARBA" id="ARBA00023136"/>
    </source>
</evidence>
<comment type="subcellular location">
    <subcellularLocation>
        <location evidence="1">Cell inner membrane</location>
    </subcellularLocation>
</comment>
<feature type="compositionally biased region" description="Polar residues" evidence="10">
    <location>
        <begin position="432"/>
        <end position="444"/>
    </location>
</feature>
<keyword evidence="9" id="KW-0472">Membrane</keyword>
<keyword evidence="5" id="KW-0997">Cell inner membrane</keyword>
<evidence type="ECO:0000256" key="1">
    <source>
        <dbReference type="ARBA" id="ARBA00004533"/>
    </source>
</evidence>
<keyword evidence="8" id="KW-1133">Transmembrane helix</keyword>
<dbReference type="InterPro" id="IPR043129">
    <property type="entry name" value="ATPase_NBD"/>
</dbReference>
<evidence type="ECO:0000259" key="11">
    <source>
        <dbReference type="Pfam" id="PF12693"/>
    </source>
</evidence>
<keyword evidence="3" id="KW-0813">Transport</keyword>
<feature type="region of interest" description="Disordered" evidence="10">
    <location>
        <begin position="432"/>
        <end position="451"/>
    </location>
</feature>
<evidence type="ECO:0000256" key="2">
    <source>
        <dbReference type="ARBA" id="ARBA00005318"/>
    </source>
</evidence>
<keyword evidence="6" id="KW-0812">Transmembrane</keyword>
<name>A0A368L067_9BURK</name>
<comment type="similarity">
    <text evidence="2">Belongs to the GSP L family.</text>
</comment>
<keyword evidence="13" id="KW-1185">Reference proteome</keyword>
<sequence>MGARTMNLKALTAGRPGNTSGRLATTRRCWLQLPPSRQWGDLTPSAAARFYLQEGNQIGAPQPVGLHELGRLPQDYPLYCCLHPLDTVCQQLELPTAVSDRQTLVRQQQAAPWLLEPYLLSDPEQWQVNVIRGLPVAGINTLATPKGVLNNLLERLQQVGRQAAWVGPWALLLHSQAPCQWQDTLYRVECQPQTLPICVAHAFTPEAFFSSASAPEREPLPAFSLAQWLSQHDTASILPTWLRAANFLRGRYSQSGTSATWFTYAVWRRPLWLAASLVASYLLGLHAYAWQLERTSRQLTQQVQQAVQGVFPQLTVLYEPVEQVKKAVLSLQASRSATPLAATDLISFLSAAQAALQTLPADSLRAVQYTDAQLQLKLVATQVEPSQRQVLQQQWQSQGLQVTWGAQTGSEIIVTLRHLTASASAESAATARNLNDASNPSSLTPAIGATR</sequence>
<dbReference type="GO" id="GO:0009276">
    <property type="term" value="C:Gram-negative-bacterium-type cell wall"/>
    <property type="evidence" value="ECO:0007669"/>
    <property type="project" value="InterPro"/>
</dbReference>
<dbReference type="SUPFAM" id="SSF53067">
    <property type="entry name" value="Actin-like ATPase domain"/>
    <property type="match status" value="1"/>
</dbReference>
<accession>A0A368L067</accession>
<evidence type="ECO:0000256" key="6">
    <source>
        <dbReference type="ARBA" id="ARBA00022692"/>
    </source>
</evidence>
<dbReference type="Pfam" id="PF12693">
    <property type="entry name" value="GspL_C"/>
    <property type="match status" value="1"/>
</dbReference>
<protein>
    <recommendedName>
        <fullName evidence="11">GspL periplasmic domain-containing protein</fullName>
    </recommendedName>
</protein>